<dbReference type="SUPFAM" id="SSF109854">
    <property type="entry name" value="DinB/YfiT-like putative metalloenzymes"/>
    <property type="match status" value="1"/>
</dbReference>
<evidence type="ECO:0008006" key="3">
    <source>
        <dbReference type="Google" id="ProtNLM"/>
    </source>
</evidence>
<comment type="caution">
    <text evidence="1">The sequence shown here is derived from an EMBL/GenBank/DDBJ whole genome shotgun (WGS) entry which is preliminary data.</text>
</comment>
<evidence type="ECO:0000313" key="2">
    <source>
        <dbReference type="Proteomes" id="UP000698222"/>
    </source>
</evidence>
<dbReference type="InterPro" id="IPR034660">
    <property type="entry name" value="DinB/YfiT-like"/>
</dbReference>
<dbReference type="Proteomes" id="UP000698222">
    <property type="component" value="Unassembled WGS sequence"/>
</dbReference>
<accession>A0ABS4YQ94</accession>
<keyword evidence="2" id="KW-1185">Reference proteome</keyword>
<gene>
    <name evidence="1" type="ORF">JOF44_003842</name>
</gene>
<dbReference type="Pfam" id="PF04978">
    <property type="entry name" value="MST"/>
    <property type="match status" value="1"/>
</dbReference>
<proteinExistence type="predicted"/>
<name>A0ABS4YQ94_9MICO</name>
<dbReference type="EMBL" id="JAGIOC010000001">
    <property type="protein sequence ID" value="MBP2410939.1"/>
    <property type="molecule type" value="Genomic_DNA"/>
</dbReference>
<protein>
    <recommendedName>
        <fullName evidence="3">DinB family protein</fullName>
    </recommendedName>
</protein>
<dbReference type="Gene3D" id="1.20.120.450">
    <property type="entry name" value="dinb family like domain"/>
    <property type="match status" value="1"/>
</dbReference>
<evidence type="ECO:0000313" key="1">
    <source>
        <dbReference type="EMBL" id="MBP2410939.1"/>
    </source>
</evidence>
<dbReference type="RefSeq" id="WP_209895227.1">
    <property type="nucleotide sequence ID" value="NZ_BAAAJV010000008.1"/>
</dbReference>
<reference evidence="1 2" key="1">
    <citation type="submission" date="2021-03" db="EMBL/GenBank/DDBJ databases">
        <title>Sequencing the genomes of 1000 actinobacteria strains.</title>
        <authorList>
            <person name="Klenk H.-P."/>
        </authorList>
    </citation>
    <scope>NUCLEOTIDE SEQUENCE [LARGE SCALE GENOMIC DNA]</scope>
    <source>
        <strain evidence="1 2">DSM 14564</strain>
    </source>
</reference>
<organism evidence="1 2">
    <name type="scientific">Brachybacterium fresconis</name>
    <dbReference type="NCBI Taxonomy" id="173363"/>
    <lineage>
        <taxon>Bacteria</taxon>
        <taxon>Bacillati</taxon>
        <taxon>Actinomycetota</taxon>
        <taxon>Actinomycetes</taxon>
        <taxon>Micrococcales</taxon>
        <taxon>Dermabacteraceae</taxon>
        <taxon>Brachybacterium</taxon>
    </lineage>
</organism>
<sequence length="206" mass="22993">MSDDDEAERATLHRYLQEQRDVMLFKLEGLDERQLRWPATPTGTSLLGLVKHLTWTELGYLGECLDRSLDDPWPWEADEAAQDSASDLDPEGALADLWVHADESSADIVDGYRRAWAHGDAAIFSLPLSATGHVPWWHEARRRPTLHTLLVHLLAETARHAGHADIIREGLDGSIGMRADASNLPQLTQQQWAEHSAGLRAIADRA</sequence>
<dbReference type="InterPro" id="IPR007061">
    <property type="entry name" value="MST-like"/>
</dbReference>